<dbReference type="Proteomes" id="UP000295087">
    <property type="component" value="Unassembled WGS sequence"/>
</dbReference>
<sequence length="126" mass="13998">MSENTAYSALLAQAKAGEVYLNDEAAAFHMYKACDDRLTVLREILGITRRTQNVSGFGDFQIGKDLEKKFLVQATGDPNSIDAVVMKDIEAVQQLREVFAISFKRLTSTDIENANAMDYISEQVTP</sequence>
<organism evidence="1 2">
    <name type="scientific">Nocardia ignorata</name>
    <dbReference type="NCBI Taxonomy" id="145285"/>
    <lineage>
        <taxon>Bacteria</taxon>
        <taxon>Bacillati</taxon>
        <taxon>Actinomycetota</taxon>
        <taxon>Actinomycetes</taxon>
        <taxon>Mycobacteriales</taxon>
        <taxon>Nocardiaceae</taxon>
        <taxon>Nocardia</taxon>
    </lineage>
</organism>
<dbReference type="EMBL" id="SNXK01000001">
    <property type="protein sequence ID" value="TDP43045.1"/>
    <property type="molecule type" value="Genomic_DNA"/>
</dbReference>
<protein>
    <submittedName>
        <fullName evidence="1">Uncharacterized protein</fullName>
    </submittedName>
</protein>
<comment type="caution">
    <text evidence="1">The sequence shown here is derived from an EMBL/GenBank/DDBJ whole genome shotgun (WGS) entry which is preliminary data.</text>
</comment>
<evidence type="ECO:0000313" key="2">
    <source>
        <dbReference type="Proteomes" id="UP000295087"/>
    </source>
</evidence>
<evidence type="ECO:0000313" key="1">
    <source>
        <dbReference type="EMBL" id="TDP43045.1"/>
    </source>
</evidence>
<accession>A0A4R6PVT8</accession>
<name>A0A4R6PVT8_NOCIG</name>
<proteinExistence type="predicted"/>
<dbReference type="AlphaFoldDB" id="A0A4R6PVT8"/>
<keyword evidence="2" id="KW-1185">Reference proteome</keyword>
<dbReference type="RefSeq" id="WP_067484296.1">
    <property type="nucleotide sequence ID" value="NZ_JBHXPO010000002.1"/>
</dbReference>
<gene>
    <name evidence="1" type="ORF">DFR75_1012165</name>
</gene>
<reference evidence="1 2" key="1">
    <citation type="submission" date="2019-03" db="EMBL/GenBank/DDBJ databases">
        <title>Genomic Encyclopedia of Type Strains, Phase IV (KMG-IV): sequencing the most valuable type-strain genomes for metagenomic binning, comparative biology and taxonomic classification.</title>
        <authorList>
            <person name="Goeker M."/>
        </authorList>
    </citation>
    <scope>NUCLEOTIDE SEQUENCE [LARGE SCALE GENOMIC DNA]</scope>
    <source>
        <strain evidence="1 2">DSM 44496</strain>
    </source>
</reference>